<sequence length="404" mass="46414">MNRIEENTHHLTARRVAHMIKDQFNLIHISEVMNELDVSRSTIDRWRKTKQLPSMKIGKEIYFDKNEVIRWYRQFGQVRQAAPILNANQTLTIGYTTVSTHMWSPHIIKEFGLLEEELRRVNPKNRIEIKWHKAKDGMELVKGMIAGTIHLATFGDYALSVSHTISRLLPDFRPILLAAGGKSAEGNGFGMVVPMSLTLKNISELATLPIATTFRTNAEYRLKKMLESYHMTELNIIHRSIEESMESLHQGKLSASIMWEPFLSLAHHQRVGKSIFDKELGLGFMAGVVADERWALAHEDLVVAYLKAHLLANRLMREQPNKAAKFFSLETGFPEEVIHRSISQIRWDAALYQSDLTRLSYFDSTRQADIAYNIAYLRIAAQELRLPTLPVHPIAGAWQQDHYY</sequence>
<organism evidence="2 3">
    <name type="scientific">Paenibacillus alba</name>
    <dbReference type="NCBI Taxonomy" id="1197127"/>
    <lineage>
        <taxon>Bacteria</taxon>
        <taxon>Bacillati</taxon>
        <taxon>Bacillota</taxon>
        <taxon>Bacilli</taxon>
        <taxon>Bacillales</taxon>
        <taxon>Paenibacillaceae</taxon>
        <taxon>Paenibacillus</taxon>
    </lineage>
</organism>
<dbReference type="SUPFAM" id="SSF53850">
    <property type="entry name" value="Periplasmic binding protein-like II"/>
    <property type="match status" value="1"/>
</dbReference>
<dbReference type="InterPro" id="IPR041657">
    <property type="entry name" value="HTH_17"/>
</dbReference>
<dbReference type="PANTHER" id="PTHR30024:SF45">
    <property type="entry name" value="ABC TRANSPORTER SUBSTRATE-BINDING PROTEIN"/>
    <property type="match status" value="1"/>
</dbReference>
<accession>A0ABU6GA68</accession>
<dbReference type="RefSeq" id="WP_326074831.1">
    <property type="nucleotide sequence ID" value="NZ_JARLKY010000081.1"/>
</dbReference>
<dbReference type="SUPFAM" id="SSF46955">
    <property type="entry name" value="Putative DNA-binding domain"/>
    <property type="match status" value="1"/>
</dbReference>
<evidence type="ECO:0000313" key="3">
    <source>
        <dbReference type="Proteomes" id="UP001338137"/>
    </source>
</evidence>
<protein>
    <submittedName>
        <fullName evidence="2">Helix-turn-helix domain-containing protein</fullName>
    </submittedName>
</protein>
<dbReference type="Proteomes" id="UP001338137">
    <property type="component" value="Unassembled WGS sequence"/>
</dbReference>
<dbReference type="Pfam" id="PF12728">
    <property type="entry name" value="HTH_17"/>
    <property type="match status" value="1"/>
</dbReference>
<name>A0ABU6GA68_9BACL</name>
<feature type="domain" description="Helix-turn-helix" evidence="1">
    <location>
        <begin position="29"/>
        <end position="74"/>
    </location>
</feature>
<dbReference type="PANTHER" id="PTHR30024">
    <property type="entry name" value="ALIPHATIC SULFONATES-BINDING PROTEIN-RELATED"/>
    <property type="match status" value="1"/>
</dbReference>
<evidence type="ECO:0000259" key="1">
    <source>
        <dbReference type="Pfam" id="PF12728"/>
    </source>
</evidence>
<dbReference type="Gene3D" id="3.40.190.10">
    <property type="entry name" value="Periplasmic binding protein-like II"/>
    <property type="match status" value="2"/>
</dbReference>
<reference evidence="2 3" key="1">
    <citation type="submission" date="2023-03" db="EMBL/GenBank/DDBJ databases">
        <title>Bacillus Genome Sequencing.</title>
        <authorList>
            <person name="Dunlap C."/>
        </authorList>
    </citation>
    <scope>NUCLEOTIDE SEQUENCE [LARGE SCALE GENOMIC DNA]</scope>
    <source>
        <strain evidence="2 3">BD-533</strain>
    </source>
</reference>
<evidence type="ECO:0000313" key="2">
    <source>
        <dbReference type="EMBL" id="MEC0230836.1"/>
    </source>
</evidence>
<proteinExistence type="predicted"/>
<gene>
    <name evidence="2" type="ORF">P4I72_27435</name>
</gene>
<comment type="caution">
    <text evidence="2">The sequence shown here is derived from an EMBL/GenBank/DDBJ whole genome shotgun (WGS) entry which is preliminary data.</text>
</comment>
<dbReference type="EMBL" id="JARLKY010000081">
    <property type="protein sequence ID" value="MEC0230836.1"/>
    <property type="molecule type" value="Genomic_DNA"/>
</dbReference>
<keyword evidence="3" id="KW-1185">Reference proteome</keyword>
<dbReference type="InterPro" id="IPR009061">
    <property type="entry name" value="DNA-bd_dom_put_sf"/>
</dbReference>